<dbReference type="RefSeq" id="WP_261298620.1">
    <property type="nucleotide sequence ID" value="NZ_JAMTCD010000012.1"/>
</dbReference>
<evidence type="ECO:0000313" key="6">
    <source>
        <dbReference type="EMBL" id="MCT7942242.1"/>
    </source>
</evidence>
<keyword evidence="1" id="KW-0479">Metal-binding</keyword>
<evidence type="ECO:0000256" key="2">
    <source>
        <dbReference type="ARBA" id="ARBA00022842"/>
    </source>
</evidence>
<dbReference type="Pfam" id="PF13378">
    <property type="entry name" value="MR_MLE_C"/>
    <property type="match status" value="1"/>
</dbReference>
<dbReference type="SMART" id="SM00922">
    <property type="entry name" value="MR_MLE"/>
    <property type="match status" value="1"/>
</dbReference>
<dbReference type="PANTHER" id="PTHR48073">
    <property type="entry name" value="O-SUCCINYLBENZOATE SYNTHASE-RELATED"/>
    <property type="match status" value="1"/>
</dbReference>
<keyword evidence="3 6" id="KW-0456">Lyase</keyword>
<dbReference type="Gene3D" id="3.30.390.10">
    <property type="entry name" value="Enolase-like, N-terminal domain"/>
    <property type="match status" value="1"/>
</dbReference>
<dbReference type="InterPro" id="IPR041338">
    <property type="entry name" value="OSBS_N"/>
</dbReference>
<dbReference type="EC" id="4.2.1.113" evidence="4"/>
<dbReference type="InterPro" id="IPR018110">
    <property type="entry name" value="Mandel_Rmase/mucon_lact_enz_CS"/>
</dbReference>
<dbReference type="GO" id="GO:0043748">
    <property type="term" value="F:O-succinylbenzoate synthase activity"/>
    <property type="evidence" value="ECO:0007669"/>
    <property type="project" value="UniProtKB-EC"/>
</dbReference>
<dbReference type="SFLD" id="SFLDG00180">
    <property type="entry name" value="muconate_cycloisomerase"/>
    <property type="match status" value="1"/>
</dbReference>
<accession>A0A9X3ANZ9</accession>
<dbReference type="NCBIfam" id="NF003473">
    <property type="entry name" value="PRK05105.1"/>
    <property type="match status" value="1"/>
</dbReference>
<sequence>MPNITSLDLYQYQIDLNVPLPVAKQRIDHRVGIIVNVVLDNGQQAFAEVAPLAGIDIEGLQLQGFSHETIEQVTAELTQLQSTLMGKDVNELNTAVANSAYPSVQFGLSVLLAKCLQQFPARVKTQANIPLLYHGLSASAIDNKLADLANINSVKIKVAQTDMDSEIAFVHQMLARKPSLTLRLDANRGFTLNQAVDFLACLPKKQIEYVEEPCLQPSDNIELYKQLGIKYALDEFLLTADLDFDKLLQNQPGIGAFILKPMLLGSLSKMQEIVSLADHQGVRCILSSSLESDVGITDLAFISQALTPDNPPGLDTLSAFSQRLLDENGQLKLNKLKLITG</sequence>
<dbReference type="InterPro" id="IPR036849">
    <property type="entry name" value="Enolase-like_C_sf"/>
</dbReference>
<dbReference type="SFLD" id="SFLDS00001">
    <property type="entry name" value="Enolase"/>
    <property type="match status" value="1"/>
</dbReference>
<keyword evidence="7" id="KW-1185">Reference proteome</keyword>
<comment type="caution">
    <text evidence="6">The sequence shown here is derived from an EMBL/GenBank/DDBJ whole genome shotgun (WGS) entry which is preliminary data.</text>
</comment>
<dbReference type="InterPro" id="IPR029017">
    <property type="entry name" value="Enolase-like_N"/>
</dbReference>
<dbReference type="EMBL" id="JAMTCD010000012">
    <property type="protein sequence ID" value="MCT7942242.1"/>
    <property type="molecule type" value="Genomic_DNA"/>
</dbReference>
<evidence type="ECO:0000256" key="3">
    <source>
        <dbReference type="ARBA" id="ARBA00023239"/>
    </source>
</evidence>
<keyword evidence="2" id="KW-0460">Magnesium</keyword>
<dbReference type="SUPFAM" id="SSF51604">
    <property type="entry name" value="Enolase C-terminal domain-like"/>
    <property type="match status" value="1"/>
</dbReference>
<dbReference type="AlphaFoldDB" id="A0A9X3ANZ9"/>
<dbReference type="Gene3D" id="3.20.20.120">
    <property type="entry name" value="Enolase-like C-terminal domain"/>
    <property type="match status" value="1"/>
</dbReference>
<reference evidence="6" key="1">
    <citation type="journal article" date="2023" name="Int. J. Syst. Evol. Microbiol.">
        <title>&lt;i&gt;Shewanella septentrionalis&lt;/i&gt; sp. nov. and &lt;i&gt;Shewanella holmiensis&lt;/i&gt; sp. nov., isolated from Baltic Sea water and sediments.</title>
        <authorList>
            <person name="Martin-Rodriguez A.J."/>
            <person name="Thorell K."/>
            <person name="Joffre E."/>
            <person name="Jensie-Markopoulos S."/>
            <person name="Moore E.R.B."/>
            <person name="Sjoling A."/>
        </authorList>
    </citation>
    <scope>NUCLEOTIDE SEQUENCE</scope>
    <source>
        <strain evidence="6">SP1S2-7</strain>
    </source>
</reference>
<dbReference type="PANTHER" id="PTHR48073:SF2">
    <property type="entry name" value="O-SUCCINYLBENZOATE SYNTHASE"/>
    <property type="match status" value="1"/>
</dbReference>
<dbReference type="PROSITE" id="PS00909">
    <property type="entry name" value="MR_MLE_2"/>
    <property type="match status" value="1"/>
</dbReference>
<dbReference type="NCBIfam" id="TIGR01927">
    <property type="entry name" value="menC_gam_Gplu"/>
    <property type="match status" value="1"/>
</dbReference>
<dbReference type="SUPFAM" id="SSF54826">
    <property type="entry name" value="Enolase N-terminal domain-like"/>
    <property type="match status" value="1"/>
</dbReference>
<evidence type="ECO:0000259" key="5">
    <source>
        <dbReference type="SMART" id="SM00922"/>
    </source>
</evidence>
<feature type="domain" description="Mandelate racemase/muconate lactonizing enzyme C-terminal" evidence="5">
    <location>
        <begin position="138"/>
        <end position="234"/>
    </location>
</feature>
<dbReference type="Pfam" id="PF21508">
    <property type="entry name" value="MenC_N"/>
    <property type="match status" value="1"/>
</dbReference>
<dbReference type="SFLD" id="SFLDF00009">
    <property type="entry name" value="o-succinylbenzoate_synthase"/>
    <property type="match status" value="1"/>
</dbReference>
<proteinExistence type="predicted"/>
<evidence type="ECO:0000313" key="7">
    <source>
        <dbReference type="Proteomes" id="UP001155546"/>
    </source>
</evidence>
<gene>
    <name evidence="6" type="primary">menC</name>
    <name evidence="6" type="ORF">NE535_10610</name>
</gene>
<protein>
    <recommendedName>
        <fullName evidence="4">o-succinylbenzoate synthase</fullName>
        <ecNumber evidence="4">4.2.1.113</ecNumber>
    </recommendedName>
</protein>
<dbReference type="GO" id="GO:0009063">
    <property type="term" value="P:amino acid catabolic process"/>
    <property type="evidence" value="ECO:0007669"/>
    <property type="project" value="InterPro"/>
</dbReference>
<dbReference type="Proteomes" id="UP001155546">
    <property type="component" value="Unassembled WGS sequence"/>
</dbReference>
<dbReference type="InterPro" id="IPR013342">
    <property type="entry name" value="Mandelate_racemase_C"/>
</dbReference>
<name>A0A9X3ANZ9_9GAMM</name>
<evidence type="ECO:0000256" key="4">
    <source>
        <dbReference type="NCBIfam" id="TIGR01927"/>
    </source>
</evidence>
<dbReference type="CDD" id="cd03320">
    <property type="entry name" value="OSBS"/>
    <property type="match status" value="1"/>
</dbReference>
<dbReference type="InterPro" id="IPR029065">
    <property type="entry name" value="Enolase_C-like"/>
</dbReference>
<evidence type="ECO:0000256" key="1">
    <source>
        <dbReference type="ARBA" id="ARBA00022723"/>
    </source>
</evidence>
<dbReference type="GO" id="GO:0009234">
    <property type="term" value="P:menaquinone biosynthetic process"/>
    <property type="evidence" value="ECO:0007669"/>
    <property type="project" value="UniProtKB-UniRule"/>
</dbReference>
<dbReference type="GO" id="GO:0046872">
    <property type="term" value="F:metal ion binding"/>
    <property type="evidence" value="ECO:0007669"/>
    <property type="project" value="UniProtKB-KW"/>
</dbReference>
<organism evidence="6 7">
    <name type="scientific">Shewanella holmiensis</name>
    <dbReference type="NCBI Taxonomy" id="2952222"/>
    <lineage>
        <taxon>Bacteria</taxon>
        <taxon>Pseudomonadati</taxon>
        <taxon>Pseudomonadota</taxon>
        <taxon>Gammaproteobacteria</taxon>
        <taxon>Alteromonadales</taxon>
        <taxon>Shewanellaceae</taxon>
        <taxon>Shewanella</taxon>
    </lineage>
</organism>